<dbReference type="InterPro" id="IPR036097">
    <property type="entry name" value="HisK_dim/P_sf"/>
</dbReference>
<dbReference type="PROSITE" id="PS50885">
    <property type="entry name" value="HAMP"/>
    <property type="match status" value="1"/>
</dbReference>
<evidence type="ECO:0000256" key="1">
    <source>
        <dbReference type="ARBA" id="ARBA00000085"/>
    </source>
</evidence>
<dbReference type="Gene3D" id="1.10.287.130">
    <property type="match status" value="1"/>
</dbReference>
<dbReference type="InterPro" id="IPR050428">
    <property type="entry name" value="TCS_sensor_his_kinase"/>
</dbReference>
<dbReference type="RefSeq" id="WP_409658426.1">
    <property type="nucleotide sequence ID" value="NZ_JBKBUW010000063.1"/>
</dbReference>
<evidence type="ECO:0000256" key="6">
    <source>
        <dbReference type="ARBA" id="ARBA00022692"/>
    </source>
</evidence>
<evidence type="ECO:0000256" key="2">
    <source>
        <dbReference type="ARBA" id="ARBA00004370"/>
    </source>
</evidence>
<comment type="caution">
    <text evidence="15">The sequence shown here is derived from an EMBL/GenBank/DDBJ whole genome shotgun (WGS) entry which is preliminary data.</text>
</comment>
<dbReference type="PRINTS" id="PR00344">
    <property type="entry name" value="BCTRLSENSOR"/>
</dbReference>
<dbReference type="PANTHER" id="PTHR45436:SF5">
    <property type="entry name" value="SENSOR HISTIDINE KINASE TRCS"/>
    <property type="match status" value="1"/>
</dbReference>
<keyword evidence="10 12" id="KW-0472">Membrane</keyword>
<dbReference type="EMBL" id="DSWI01000016">
    <property type="protein sequence ID" value="HFG20663.1"/>
    <property type="molecule type" value="Genomic_DNA"/>
</dbReference>
<dbReference type="PANTHER" id="PTHR45436">
    <property type="entry name" value="SENSOR HISTIDINE KINASE YKOH"/>
    <property type="match status" value="1"/>
</dbReference>
<gene>
    <name evidence="15" type="ORF">ENS82_08100</name>
</gene>
<evidence type="ECO:0000256" key="3">
    <source>
        <dbReference type="ARBA" id="ARBA00012438"/>
    </source>
</evidence>
<name>A0A7C3HX83_MEIRU</name>
<reference evidence="15" key="1">
    <citation type="journal article" date="2020" name="mSystems">
        <title>Genome- and Community-Level Interaction Insights into Carbon Utilization and Element Cycling Functions of Hydrothermarchaeota in Hydrothermal Sediment.</title>
        <authorList>
            <person name="Zhou Z."/>
            <person name="Liu Y."/>
            <person name="Xu W."/>
            <person name="Pan J."/>
            <person name="Luo Z.H."/>
            <person name="Li M."/>
        </authorList>
    </citation>
    <scope>NUCLEOTIDE SEQUENCE [LARGE SCALE GENOMIC DNA]</scope>
    <source>
        <strain evidence="15">SpSt-524</strain>
    </source>
</reference>
<evidence type="ECO:0000256" key="5">
    <source>
        <dbReference type="ARBA" id="ARBA00022679"/>
    </source>
</evidence>
<evidence type="ECO:0000256" key="9">
    <source>
        <dbReference type="ARBA" id="ARBA00023012"/>
    </source>
</evidence>
<feature type="coiled-coil region" evidence="11">
    <location>
        <begin position="180"/>
        <end position="214"/>
    </location>
</feature>
<evidence type="ECO:0000256" key="7">
    <source>
        <dbReference type="ARBA" id="ARBA00022777"/>
    </source>
</evidence>
<evidence type="ECO:0000256" key="4">
    <source>
        <dbReference type="ARBA" id="ARBA00022553"/>
    </source>
</evidence>
<dbReference type="InterPro" id="IPR036890">
    <property type="entry name" value="HATPase_C_sf"/>
</dbReference>
<dbReference type="InterPro" id="IPR003661">
    <property type="entry name" value="HisK_dim/P_dom"/>
</dbReference>
<dbReference type="CDD" id="cd00075">
    <property type="entry name" value="HATPase"/>
    <property type="match status" value="1"/>
</dbReference>
<dbReference type="Gene3D" id="6.10.340.10">
    <property type="match status" value="1"/>
</dbReference>
<organism evidence="15">
    <name type="scientific">Meiothermus ruber</name>
    <dbReference type="NCBI Taxonomy" id="277"/>
    <lineage>
        <taxon>Bacteria</taxon>
        <taxon>Thermotogati</taxon>
        <taxon>Deinococcota</taxon>
        <taxon>Deinococci</taxon>
        <taxon>Thermales</taxon>
        <taxon>Thermaceae</taxon>
        <taxon>Meiothermus</taxon>
    </lineage>
</organism>
<dbReference type="Pfam" id="PF02518">
    <property type="entry name" value="HATPase_c"/>
    <property type="match status" value="1"/>
</dbReference>
<feature type="transmembrane region" description="Helical" evidence="12">
    <location>
        <begin position="126"/>
        <end position="145"/>
    </location>
</feature>
<evidence type="ECO:0000256" key="10">
    <source>
        <dbReference type="ARBA" id="ARBA00023136"/>
    </source>
</evidence>
<dbReference type="Pfam" id="PF00512">
    <property type="entry name" value="HisKA"/>
    <property type="match status" value="1"/>
</dbReference>
<dbReference type="CDD" id="cd06225">
    <property type="entry name" value="HAMP"/>
    <property type="match status" value="1"/>
</dbReference>
<keyword evidence="11" id="KW-0175">Coiled coil</keyword>
<proteinExistence type="predicted"/>
<feature type="domain" description="HAMP" evidence="14">
    <location>
        <begin position="146"/>
        <end position="199"/>
    </location>
</feature>
<keyword evidence="9" id="KW-0902">Two-component regulatory system</keyword>
<dbReference type="FunFam" id="3.30.565.10:FF:000006">
    <property type="entry name" value="Sensor histidine kinase WalK"/>
    <property type="match status" value="1"/>
</dbReference>
<evidence type="ECO:0000256" key="8">
    <source>
        <dbReference type="ARBA" id="ARBA00022989"/>
    </source>
</evidence>
<dbReference type="SUPFAM" id="SSF158472">
    <property type="entry name" value="HAMP domain-like"/>
    <property type="match status" value="1"/>
</dbReference>
<dbReference type="SMART" id="SM00304">
    <property type="entry name" value="HAMP"/>
    <property type="match status" value="1"/>
</dbReference>
<dbReference type="CDD" id="cd00082">
    <property type="entry name" value="HisKA"/>
    <property type="match status" value="1"/>
</dbReference>
<evidence type="ECO:0000313" key="15">
    <source>
        <dbReference type="EMBL" id="HFG20663.1"/>
    </source>
</evidence>
<keyword evidence="8 12" id="KW-1133">Transmembrane helix</keyword>
<comment type="catalytic activity">
    <reaction evidence="1">
        <text>ATP + protein L-histidine = ADP + protein N-phospho-L-histidine.</text>
        <dbReference type="EC" id="2.7.13.3"/>
    </reaction>
</comment>
<dbReference type="SUPFAM" id="SSF47384">
    <property type="entry name" value="Homodimeric domain of signal transducing histidine kinase"/>
    <property type="match status" value="1"/>
</dbReference>
<sequence>MRLFNRIEVRLSLLMALVAVTTSLLTVALNTFQRERTFRELPAEVRDFLRRNEGRPPSLSLTPELRQMLAEGREIRVQMRPSDDPDNPNPVFWITPLDNPAAPPVRLQAPPRLRRPSLEARLQQNLLIAGLIATGLGVLVALVFARRMARPIEAISAAASSLAQGKLSVRIPAPRGEDEIARLARNFNRMAEALEKLEAERRAMIADIAHELRTPLTVMQGRLEAIQDGVVPLEMGEIDRLHQQARLLSRLVEDLRTLSLADAGRLNLALQPLNLAELARRMAAAFGAALEAKQVALELRLPEGPVPVRADPDRLAQVIGNLLTNALEHTPAGGRIALEVAKDTTHAHLRVLDSGPGIPAEALNKVFDRFYRAEASRSRATGGSGLGLSIVKALVELHKGTVAAHNRPEGGALFEVRLPLHQAG</sequence>
<dbReference type="GO" id="GO:0005886">
    <property type="term" value="C:plasma membrane"/>
    <property type="evidence" value="ECO:0007669"/>
    <property type="project" value="TreeGrafter"/>
</dbReference>
<comment type="subcellular location">
    <subcellularLocation>
        <location evidence="2">Membrane</location>
    </subcellularLocation>
</comment>
<dbReference type="SMART" id="SM00388">
    <property type="entry name" value="HisKA"/>
    <property type="match status" value="1"/>
</dbReference>
<dbReference type="Pfam" id="PF00672">
    <property type="entry name" value="HAMP"/>
    <property type="match status" value="1"/>
</dbReference>
<dbReference type="SUPFAM" id="SSF55874">
    <property type="entry name" value="ATPase domain of HSP90 chaperone/DNA topoisomerase II/histidine kinase"/>
    <property type="match status" value="1"/>
</dbReference>
<dbReference type="EC" id="2.7.13.3" evidence="3"/>
<accession>A0A7C3HX83</accession>
<dbReference type="GO" id="GO:0000155">
    <property type="term" value="F:phosphorelay sensor kinase activity"/>
    <property type="evidence" value="ECO:0007669"/>
    <property type="project" value="InterPro"/>
</dbReference>
<dbReference type="InterPro" id="IPR003594">
    <property type="entry name" value="HATPase_dom"/>
</dbReference>
<evidence type="ECO:0000259" key="14">
    <source>
        <dbReference type="PROSITE" id="PS50885"/>
    </source>
</evidence>
<keyword evidence="5" id="KW-0808">Transferase</keyword>
<keyword evidence="6 12" id="KW-0812">Transmembrane</keyword>
<evidence type="ECO:0000259" key="13">
    <source>
        <dbReference type="PROSITE" id="PS50109"/>
    </source>
</evidence>
<dbReference type="SMART" id="SM00387">
    <property type="entry name" value="HATPase_c"/>
    <property type="match status" value="1"/>
</dbReference>
<dbReference type="InterPro" id="IPR003660">
    <property type="entry name" value="HAMP_dom"/>
</dbReference>
<keyword evidence="4" id="KW-0597">Phosphoprotein</keyword>
<dbReference type="AlphaFoldDB" id="A0A7C3HX83"/>
<evidence type="ECO:0000256" key="11">
    <source>
        <dbReference type="SAM" id="Coils"/>
    </source>
</evidence>
<feature type="domain" description="Histidine kinase" evidence="13">
    <location>
        <begin position="207"/>
        <end position="422"/>
    </location>
</feature>
<dbReference type="Gene3D" id="3.30.565.10">
    <property type="entry name" value="Histidine kinase-like ATPase, C-terminal domain"/>
    <property type="match status" value="1"/>
</dbReference>
<keyword evidence="7" id="KW-0418">Kinase</keyword>
<evidence type="ECO:0000256" key="12">
    <source>
        <dbReference type="SAM" id="Phobius"/>
    </source>
</evidence>
<dbReference type="PROSITE" id="PS50109">
    <property type="entry name" value="HIS_KIN"/>
    <property type="match status" value="1"/>
</dbReference>
<feature type="transmembrane region" description="Helical" evidence="12">
    <location>
        <begin position="12"/>
        <end position="32"/>
    </location>
</feature>
<protein>
    <recommendedName>
        <fullName evidence="3">histidine kinase</fullName>
        <ecNumber evidence="3">2.7.13.3</ecNumber>
    </recommendedName>
</protein>
<dbReference type="InterPro" id="IPR005467">
    <property type="entry name" value="His_kinase_dom"/>
</dbReference>
<dbReference type="InterPro" id="IPR004358">
    <property type="entry name" value="Sig_transdc_His_kin-like_C"/>
</dbReference>